<dbReference type="AlphaFoldDB" id="A0A1F6PB19"/>
<organism evidence="1 2">
    <name type="scientific">Candidatus Magasanikbacteria bacterium RIFOXYD1_FULL_40_23</name>
    <dbReference type="NCBI Taxonomy" id="1798705"/>
    <lineage>
        <taxon>Bacteria</taxon>
        <taxon>Candidatus Magasanikiibacteriota</taxon>
    </lineage>
</organism>
<reference evidence="1 2" key="1">
    <citation type="journal article" date="2016" name="Nat. Commun.">
        <title>Thousands of microbial genomes shed light on interconnected biogeochemical processes in an aquifer system.</title>
        <authorList>
            <person name="Anantharaman K."/>
            <person name="Brown C.T."/>
            <person name="Hug L.A."/>
            <person name="Sharon I."/>
            <person name="Castelle C.J."/>
            <person name="Probst A.J."/>
            <person name="Thomas B.C."/>
            <person name="Singh A."/>
            <person name="Wilkins M.J."/>
            <person name="Karaoz U."/>
            <person name="Brodie E.L."/>
            <person name="Williams K.H."/>
            <person name="Hubbard S.S."/>
            <person name="Banfield J.F."/>
        </authorList>
    </citation>
    <scope>NUCLEOTIDE SEQUENCE [LARGE SCALE GENOMIC DNA]</scope>
</reference>
<accession>A0A1F6PB19</accession>
<name>A0A1F6PB19_9BACT</name>
<dbReference type="STRING" id="1798705.A2563_02035"/>
<proteinExistence type="predicted"/>
<gene>
    <name evidence="1" type="ORF">A2563_02035</name>
</gene>
<protein>
    <submittedName>
        <fullName evidence="1">Uncharacterized protein</fullName>
    </submittedName>
</protein>
<dbReference type="Proteomes" id="UP000176634">
    <property type="component" value="Unassembled WGS sequence"/>
</dbReference>
<evidence type="ECO:0000313" key="1">
    <source>
        <dbReference type="EMBL" id="OGH93367.1"/>
    </source>
</evidence>
<sequence>MPEEADINLSKIDVSRRQLDHALKLFFFNGDPIVIHVLTSNAHEVLHSLGKKTGIKSFIKDDIYEMVKPEKKDHFLKVINAPRNFFKHSNNDGEKTILFSEDKNHHLLWDACQLYIKLTKETTDIIQTYINWFWADNPELLLRKEDIEKYKNFPYNPKNRPEFYQQVMEVLSQKYTL</sequence>
<evidence type="ECO:0000313" key="2">
    <source>
        <dbReference type="Proteomes" id="UP000176634"/>
    </source>
</evidence>
<comment type="caution">
    <text evidence="1">The sequence shown here is derived from an EMBL/GenBank/DDBJ whole genome shotgun (WGS) entry which is preliminary data.</text>
</comment>
<dbReference type="EMBL" id="MFRA01000001">
    <property type="protein sequence ID" value="OGH93367.1"/>
    <property type="molecule type" value="Genomic_DNA"/>
</dbReference>